<reference evidence="1 2" key="1">
    <citation type="submission" date="2014-08" db="EMBL/GenBank/DDBJ databases">
        <title>Complete genome sequence of Corynebacterium aquilae S-613T(T) (=DSM 44791(T)), isolated from the choana of a healthy golden eagle.</title>
        <authorList>
            <person name="Ruckert C."/>
            <person name="Albersmeier A."/>
            <person name="Winkler A."/>
            <person name="Kalinowski J."/>
        </authorList>
    </citation>
    <scope>NUCLEOTIDE SEQUENCE [LARGE SCALE GENOMIC DNA]</scope>
    <source>
        <strain evidence="1 2">S-613</strain>
    </source>
</reference>
<dbReference type="Proteomes" id="UP000185478">
    <property type="component" value="Chromosome"/>
</dbReference>
<protein>
    <submittedName>
        <fullName evidence="1">Uncharacterized protein</fullName>
    </submittedName>
</protein>
<dbReference type="KEGG" id="caqu:CAQU_04175"/>
<organism evidence="1 2">
    <name type="scientific">Corynebacterium aquilae DSM 44791</name>
    <dbReference type="NCBI Taxonomy" id="1431546"/>
    <lineage>
        <taxon>Bacteria</taxon>
        <taxon>Bacillati</taxon>
        <taxon>Actinomycetota</taxon>
        <taxon>Actinomycetes</taxon>
        <taxon>Mycobacteriales</taxon>
        <taxon>Corynebacteriaceae</taxon>
        <taxon>Corynebacterium</taxon>
    </lineage>
</organism>
<name>A0A1L7CEU7_9CORY</name>
<evidence type="ECO:0000313" key="1">
    <source>
        <dbReference type="EMBL" id="APT84400.1"/>
    </source>
</evidence>
<evidence type="ECO:0000313" key="2">
    <source>
        <dbReference type="Proteomes" id="UP000185478"/>
    </source>
</evidence>
<proteinExistence type="predicted"/>
<dbReference type="RefSeq" id="WP_075725452.1">
    <property type="nucleotide sequence ID" value="NZ_CP009245.1"/>
</dbReference>
<dbReference type="OrthoDB" id="3435058at2"/>
<keyword evidence="2" id="KW-1185">Reference proteome</keyword>
<accession>A0A1L7CEU7</accession>
<dbReference type="AlphaFoldDB" id="A0A1L7CEU7"/>
<sequence length="574" mass="64455">MSTIYRRLLPNGSMFVLELNETTARDVQAIGLMYWEFYFGVSPQSQVGWFVEDPNLIVLGPWGSEVHEIAAVGVTARFESGETCASCGRRLVLATREDLELLLKGETVSCRHCRDGFEEQVNQVSAHIDELALRRACQRSELERYVEELKKANHPEELESFAARQALLRWDIARAYEDTIDEYARQLPPGNRLWLFELLTTQDVALMPSAITQSRHQAPATVLHDISDDAFVTCARLGALVYYPSDNPEDYVWHDEHPTRATLTHPPVRLSKLRGPCDEDQHNAALLRFALGDCFNPMSDDPLPEEEYLKVFRRALDAECLKFISASMKSVGLPPLSPGHVMRLNVVLKMSDVSLTPQSIVDFAFALCHGRADTHDMHRFTPAMIGTTGDSTIVAPHSVDEFIELFTATIDSIDSFTGSKNMVNRAHFPQVTTLLVAVLGLTPERTTVADVEKRLSTIEDLIFEGTPRAYKRLTYLLHEAEAPTLKEQFGRIIAPLLVSEKIRLRRDRSASEQDFSGPITEQEMTQVLLDEPISLEQARSLYLAPGSTVPAGIPDILLEEVNEFLSDDDFKLPM</sequence>
<dbReference type="EMBL" id="CP009245">
    <property type="protein sequence ID" value="APT84400.1"/>
    <property type="molecule type" value="Genomic_DNA"/>
</dbReference>
<gene>
    <name evidence="1" type="ORF">CAQU_04175</name>
</gene>